<accession>A0ABU1JFW2</accession>
<protein>
    <submittedName>
        <fullName evidence="1">Uncharacterized protein</fullName>
    </submittedName>
</protein>
<name>A0ABU1JFW2_9PROT</name>
<reference evidence="1 2" key="1">
    <citation type="submission" date="2023-07" db="EMBL/GenBank/DDBJ databases">
        <title>Sorghum-associated microbial communities from plants grown in Nebraska, USA.</title>
        <authorList>
            <person name="Schachtman D."/>
        </authorList>
    </citation>
    <scope>NUCLEOTIDE SEQUENCE [LARGE SCALE GENOMIC DNA]</scope>
    <source>
        <strain evidence="1 2">584</strain>
    </source>
</reference>
<keyword evidence="2" id="KW-1185">Reference proteome</keyword>
<dbReference type="EMBL" id="JAVDPW010000001">
    <property type="protein sequence ID" value="MDR6287508.1"/>
    <property type="molecule type" value="Genomic_DNA"/>
</dbReference>
<gene>
    <name evidence="1" type="ORF">E9232_000007</name>
</gene>
<dbReference type="Proteomes" id="UP001262410">
    <property type="component" value="Unassembled WGS sequence"/>
</dbReference>
<evidence type="ECO:0000313" key="2">
    <source>
        <dbReference type="Proteomes" id="UP001262410"/>
    </source>
</evidence>
<evidence type="ECO:0000313" key="1">
    <source>
        <dbReference type="EMBL" id="MDR6287508.1"/>
    </source>
</evidence>
<proteinExistence type="predicted"/>
<dbReference type="RefSeq" id="WP_309791309.1">
    <property type="nucleotide sequence ID" value="NZ_JAVDPW010000001.1"/>
</dbReference>
<sequence length="185" mass="19875">MTVAGITFSDAEGGFVLESATGTGQLDDPFVVVERITGKGEAALSVSGLTPAFGNRVGTAHLAGFALVKVVRNATTEAWRDFPVELQERRGDQSPYGDGLSFAQAPAAIRSIRSDRFAAAQMFDEPRDVVLFHDGMVAPGETVTLRIIVTDNTPAARFYVVQRRIQPTASLSPPRRVARTRRADG</sequence>
<comment type="caution">
    <text evidence="1">The sequence shown here is derived from an EMBL/GenBank/DDBJ whole genome shotgun (WGS) entry which is preliminary data.</text>
</comment>
<organism evidence="1 2">
    <name type="scientific">Inquilinus ginsengisoli</name>
    <dbReference type="NCBI Taxonomy" id="363840"/>
    <lineage>
        <taxon>Bacteria</taxon>
        <taxon>Pseudomonadati</taxon>
        <taxon>Pseudomonadota</taxon>
        <taxon>Alphaproteobacteria</taxon>
        <taxon>Rhodospirillales</taxon>
        <taxon>Rhodospirillaceae</taxon>
        <taxon>Inquilinus</taxon>
    </lineage>
</organism>